<sequence>MKLSDVVAFELLDDEPQRTKTKPDLVAQINVEGVFLMERLVMFSTELISTYGIGVIMFPDVSKKQIARNKSIFV</sequence>
<dbReference type="Proteomes" id="UP000051048">
    <property type="component" value="Unassembled WGS sequence"/>
</dbReference>
<dbReference type="EMBL" id="AZFH01000203">
    <property type="protein sequence ID" value="KRL76030.1"/>
    <property type="molecule type" value="Genomic_DNA"/>
</dbReference>
<name>A0A0R1T5K9_9LACO</name>
<accession>A0A0R1T5K9</accession>
<gene>
    <name evidence="1" type="ORF">FC36_GL002005</name>
</gene>
<proteinExistence type="predicted"/>
<dbReference type="STRING" id="1423740.FC36_GL002005"/>
<evidence type="ECO:0000313" key="2">
    <source>
        <dbReference type="Proteomes" id="UP000051048"/>
    </source>
</evidence>
<dbReference type="PATRIC" id="fig|1423740.3.peg.2172"/>
<protein>
    <submittedName>
        <fullName evidence="1">Uncharacterized protein</fullName>
    </submittedName>
</protein>
<reference evidence="1 2" key="1">
    <citation type="journal article" date="2015" name="Genome Announc.">
        <title>Expanding the biotechnology potential of lactobacilli through comparative genomics of 213 strains and associated genera.</title>
        <authorList>
            <person name="Sun Z."/>
            <person name="Harris H.M."/>
            <person name="McCann A."/>
            <person name="Guo C."/>
            <person name="Argimon S."/>
            <person name="Zhang W."/>
            <person name="Yang X."/>
            <person name="Jeffery I.B."/>
            <person name="Cooney J.C."/>
            <person name="Kagawa T.F."/>
            <person name="Liu W."/>
            <person name="Song Y."/>
            <person name="Salvetti E."/>
            <person name="Wrobel A."/>
            <person name="Rasinkangas P."/>
            <person name="Parkhill J."/>
            <person name="Rea M.C."/>
            <person name="O'Sullivan O."/>
            <person name="Ritari J."/>
            <person name="Douillard F.P."/>
            <person name="Paul Ross R."/>
            <person name="Yang R."/>
            <person name="Briner A.E."/>
            <person name="Felis G.E."/>
            <person name="de Vos W.M."/>
            <person name="Barrangou R."/>
            <person name="Klaenhammer T.R."/>
            <person name="Caufield P.W."/>
            <person name="Cui Y."/>
            <person name="Zhang H."/>
            <person name="O'Toole P.W."/>
        </authorList>
    </citation>
    <scope>NUCLEOTIDE SEQUENCE [LARGE SCALE GENOMIC DNA]</scope>
    <source>
        <strain evidence="1 2">DSM 15833</strain>
    </source>
</reference>
<organism evidence="1 2">
    <name type="scientific">Ligilactobacillus equi DSM 15833 = JCM 10991</name>
    <dbReference type="NCBI Taxonomy" id="1423740"/>
    <lineage>
        <taxon>Bacteria</taxon>
        <taxon>Bacillati</taxon>
        <taxon>Bacillota</taxon>
        <taxon>Bacilli</taxon>
        <taxon>Lactobacillales</taxon>
        <taxon>Lactobacillaceae</taxon>
        <taxon>Ligilactobacillus</taxon>
    </lineage>
</organism>
<comment type="caution">
    <text evidence="1">The sequence shown here is derived from an EMBL/GenBank/DDBJ whole genome shotgun (WGS) entry which is preliminary data.</text>
</comment>
<dbReference type="AlphaFoldDB" id="A0A0R1T5K9"/>
<evidence type="ECO:0000313" key="1">
    <source>
        <dbReference type="EMBL" id="KRL76030.1"/>
    </source>
</evidence>
<dbReference type="RefSeq" id="WP_025021516.1">
    <property type="nucleotide sequence ID" value="NZ_AZFH01000203.1"/>
</dbReference>